<dbReference type="EMBL" id="AQFT01000124">
    <property type="protein sequence ID" value="EMZ21936.1"/>
    <property type="molecule type" value="Genomic_DNA"/>
</dbReference>
<dbReference type="OrthoDB" id="9792628at2"/>
<reference evidence="5 6" key="1">
    <citation type="journal article" date="2014" name="Genome Announc.">
        <title>Draft genome sequences of the altered schaedler flora, a defined bacterial community from gnotobiotic mice.</title>
        <authorList>
            <person name="Wannemuehler M.J."/>
            <person name="Overstreet A.M."/>
            <person name="Ward D.V."/>
            <person name="Phillips G.J."/>
        </authorList>
    </citation>
    <scope>NUCLEOTIDE SEQUENCE [LARGE SCALE GENOMIC DNA]</scope>
    <source>
        <strain evidence="5 6">ASF492</strain>
    </source>
</reference>
<evidence type="ECO:0000256" key="1">
    <source>
        <dbReference type="ARBA" id="ARBA00011046"/>
    </source>
</evidence>
<dbReference type="Proteomes" id="UP000012589">
    <property type="component" value="Unassembled WGS sequence"/>
</dbReference>
<evidence type="ECO:0000256" key="4">
    <source>
        <dbReference type="ARBA" id="ARBA00023163"/>
    </source>
</evidence>
<dbReference type="InterPro" id="IPR005650">
    <property type="entry name" value="BlaI_family"/>
</dbReference>
<comment type="caution">
    <text evidence="5">The sequence shown here is derived from an EMBL/GenBank/DDBJ whole genome shotgun (WGS) entry which is preliminary data.</text>
</comment>
<evidence type="ECO:0008006" key="7">
    <source>
        <dbReference type="Google" id="ProtNLM"/>
    </source>
</evidence>
<dbReference type="GO" id="GO:0003677">
    <property type="term" value="F:DNA binding"/>
    <property type="evidence" value="ECO:0007669"/>
    <property type="project" value="UniProtKB-KW"/>
</dbReference>
<keyword evidence="4" id="KW-0804">Transcription</keyword>
<dbReference type="STRING" id="1235802.C823_04023"/>
<evidence type="ECO:0000313" key="6">
    <source>
        <dbReference type="Proteomes" id="UP000012589"/>
    </source>
</evidence>
<protein>
    <recommendedName>
        <fullName evidence="7">Transcription regulator TrmB N-terminal domain-containing protein</fullName>
    </recommendedName>
</protein>
<proteinExistence type="inferred from homology"/>
<dbReference type="Gene3D" id="1.10.10.10">
    <property type="entry name" value="Winged helix-like DNA-binding domain superfamily/Winged helix DNA-binding domain"/>
    <property type="match status" value="1"/>
</dbReference>
<keyword evidence="3" id="KW-0238">DNA-binding</keyword>
<dbReference type="InterPro" id="IPR036388">
    <property type="entry name" value="WH-like_DNA-bd_sf"/>
</dbReference>
<evidence type="ECO:0000256" key="3">
    <source>
        <dbReference type="ARBA" id="ARBA00023125"/>
    </source>
</evidence>
<comment type="similarity">
    <text evidence="1">Belongs to the BlaI transcriptional regulatory family.</text>
</comment>
<dbReference type="GO" id="GO:0045892">
    <property type="term" value="P:negative regulation of DNA-templated transcription"/>
    <property type="evidence" value="ECO:0007669"/>
    <property type="project" value="InterPro"/>
</dbReference>
<gene>
    <name evidence="5" type="ORF">C823_04023</name>
</gene>
<dbReference type="AlphaFoldDB" id="N2A1A2"/>
<dbReference type="Pfam" id="PF03965">
    <property type="entry name" value="Penicillinase_R"/>
    <property type="match status" value="1"/>
</dbReference>
<dbReference type="SUPFAM" id="SSF46785">
    <property type="entry name" value="Winged helix' DNA-binding domain"/>
    <property type="match status" value="1"/>
</dbReference>
<evidence type="ECO:0000256" key="2">
    <source>
        <dbReference type="ARBA" id="ARBA00023015"/>
    </source>
</evidence>
<name>N2A1A2_9FIRM</name>
<sequence>MSVMVEGHLMSGSYGLNRTAEQIMELLWNAETPLSYEEIAESVKGMWRTRKIYICLTELEDAGIIGIKGDMGYYAVCKKDEFIDHWGKEQIKNFLKAPQLPVGNLRKIKRLSEEDAAELRKLL</sequence>
<keyword evidence="2" id="KW-0805">Transcription regulation</keyword>
<dbReference type="InterPro" id="IPR036390">
    <property type="entry name" value="WH_DNA-bd_sf"/>
</dbReference>
<organism evidence="5 6">
    <name type="scientific">Eubacterium plexicaudatum ASF492</name>
    <dbReference type="NCBI Taxonomy" id="1235802"/>
    <lineage>
        <taxon>Bacteria</taxon>
        <taxon>Bacillati</taxon>
        <taxon>Bacillota</taxon>
        <taxon>Clostridia</taxon>
        <taxon>Eubacteriales</taxon>
        <taxon>Eubacteriaceae</taxon>
        <taxon>Eubacterium</taxon>
    </lineage>
</organism>
<dbReference type="HOGENOM" id="CLU_119090_2_3_9"/>
<evidence type="ECO:0000313" key="5">
    <source>
        <dbReference type="EMBL" id="EMZ21936.1"/>
    </source>
</evidence>
<keyword evidence="6" id="KW-1185">Reference proteome</keyword>
<accession>N2A1A2</accession>
<dbReference type="PATRIC" id="fig|1235802.3.peg.4257"/>